<evidence type="ECO:0000256" key="1">
    <source>
        <dbReference type="SAM" id="Phobius"/>
    </source>
</evidence>
<organism evidence="2 3">
    <name type="scientific">Xiashengella succiniciproducens</name>
    <dbReference type="NCBI Taxonomy" id="2949635"/>
    <lineage>
        <taxon>Bacteria</taxon>
        <taxon>Pseudomonadati</taxon>
        <taxon>Bacteroidota</taxon>
        <taxon>Bacteroidia</taxon>
        <taxon>Marinilabiliales</taxon>
        <taxon>Marinilabiliaceae</taxon>
        <taxon>Xiashengella</taxon>
    </lineage>
</organism>
<dbReference type="InterPro" id="IPR016865">
    <property type="entry name" value="RclC"/>
</dbReference>
<name>A0A9J6ZPC2_9BACT</name>
<keyword evidence="3" id="KW-1185">Reference proteome</keyword>
<reference evidence="2" key="1">
    <citation type="submission" date="2022-05" db="EMBL/GenBank/DDBJ databases">
        <authorList>
            <person name="Sun X."/>
        </authorList>
    </citation>
    <scope>NUCLEOTIDE SEQUENCE</scope>
    <source>
        <strain evidence="2">Ai-910</strain>
    </source>
</reference>
<dbReference type="PANTHER" id="PTHR40106">
    <property type="entry name" value="INNER MEMBRANE PROTEIN RCLC"/>
    <property type="match status" value="1"/>
</dbReference>
<dbReference type="PANTHER" id="PTHR40106:SF1">
    <property type="entry name" value="INNER MEMBRANE PROTEIN RCLC"/>
    <property type="match status" value="1"/>
</dbReference>
<protein>
    <submittedName>
        <fullName evidence="2">DUF417 family protein</fullName>
    </submittedName>
</protein>
<dbReference type="KEGG" id="alkq:M9189_00130"/>
<keyword evidence="1" id="KW-0472">Membrane</keyword>
<dbReference type="RefSeq" id="WP_250723861.1">
    <property type="nucleotide sequence ID" value="NZ_CP098400.1"/>
</dbReference>
<feature type="transmembrane region" description="Helical" evidence="1">
    <location>
        <begin position="53"/>
        <end position="80"/>
    </location>
</feature>
<dbReference type="EMBL" id="CP098400">
    <property type="protein sequence ID" value="URW79764.1"/>
    <property type="molecule type" value="Genomic_DNA"/>
</dbReference>
<sequence>MNSAIKKIFSVIALVLLRYGLGIALIWLGIMKFKNIEAEYLQDLLANTTIFKWILKYFTAYAFSQMIAWIQIVAGVLLLIHPFAPKVSRWGAVLAMLIFLPGIIVFFSSDVVWLTGYGFPELSRTGQILLKDFILFGVAAGCFSEFK</sequence>
<dbReference type="Pfam" id="PF04224">
    <property type="entry name" value="DUF417"/>
    <property type="match status" value="1"/>
</dbReference>
<keyword evidence="1" id="KW-1133">Transmembrane helix</keyword>
<accession>A0A9J6ZPC2</accession>
<dbReference type="InterPro" id="IPR007339">
    <property type="entry name" value="RclC-like"/>
</dbReference>
<keyword evidence="1" id="KW-0812">Transmembrane</keyword>
<dbReference type="PIRSF" id="PIRSF028065">
    <property type="entry name" value="UCP028065"/>
    <property type="match status" value="1"/>
</dbReference>
<dbReference type="GO" id="GO:0005886">
    <property type="term" value="C:plasma membrane"/>
    <property type="evidence" value="ECO:0007669"/>
    <property type="project" value="TreeGrafter"/>
</dbReference>
<evidence type="ECO:0000313" key="2">
    <source>
        <dbReference type="EMBL" id="URW79764.1"/>
    </source>
</evidence>
<evidence type="ECO:0000313" key="3">
    <source>
        <dbReference type="Proteomes" id="UP001056426"/>
    </source>
</evidence>
<reference evidence="2" key="2">
    <citation type="submission" date="2022-06" db="EMBL/GenBank/DDBJ databases">
        <title>Xiashengella guii gen. nov. sp. nov., a bacterium isolated form anaerobic digestion tank.</title>
        <authorList>
            <person name="Huang H."/>
        </authorList>
    </citation>
    <scope>NUCLEOTIDE SEQUENCE</scope>
    <source>
        <strain evidence="2">Ai-910</strain>
    </source>
</reference>
<feature type="transmembrane region" description="Helical" evidence="1">
    <location>
        <begin position="12"/>
        <end position="33"/>
    </location>
</feature>
<dbReference type="Proteomes" id="UP001056426">
    <property type="component" value="Chromosome"/>
</dbReference>
<proteinExistence type="predicted"/>
<gene>
    <name evidence="2" type="ORF">M9189_00130</name>
</gene>
<dbReference type="AlphaFoldDB" id="A0A9J6ZPC2"/>
<feature type="transmembrane region" description="Helical" evidence="1">
    <location>
        <begin position="92"/>
        <end position="116"/>
    </location>
</feature>
<dbReference type="GO" id="GO:1901530">
    <property type="term" value="P:response to hypochlorite"/>
    <property type="evidence" value="ECO:0007669"/>
    <property type="project" value="TreeGrafter"/>
</dbReference>